<protein>
    <submittedName>
        <fullName evidence="1">Uncharacterized protein</fullName>
    </submittedName>
</protein>
<keyword evidence="2" id="KW-1185">Reference proteome</keyword>
<dbReference type="AlphaFoldDB" id="A0A316UX44"/>
<dbReference type="RefSeq" id="XP_025364488.1">
    <property type="nucleotide sequence ID" value="XM_025503293.1"/>
</dbReference>
<reference evidence="1 2" key="1">
    <citation type="journal article" date="2018" name="Mol. Biol. Evol.">
        <title>Broad Genomic Sampling Reveals a Smut Pathogenic Ancestry of the Fungal Clade Ustilaginomycotina.</title>
        <authorList>
            <person name="Kijpornyongpan T."/>
            <person name="Mondo S.J."/>
            <person name="Barry K."/>
            <person name="Sandor L."/>
            <person name="Lee J."/>
            <person name="Lipzen A."/>
            <person name="Pangilinan J."/>
            <person name="LaButti K."/>
            <person name="Hainaut M."/>
            <person name="Henrissat B."/>
            <person name="Grigoriev I.V."/>
            <person name="Spatafora J.W."/>
            <person name="Aime M.C."/>
        </authorList>
    </citation>
    <scope>NUCLEOTIDE SEQUENCE [LARGE SCALE GENOMIC DNA]</scope>
    <source>
        <strain evidence="1 2">MCA 5214</strain>
    </source>
</reference>
<dbReference type="Proteomes" id="UP000245884">
    <property type="component" value="Unassembled WGS sequence"/>
</dbReference>
<organism evidence="1 2">
    <name type="scientific">Jaminaea rosea</name>
    <dbReference type="NCBI Taxonomy" id="1569628"/>
    <lineage>
        <taxon>Eukaryota</taxon>
        <taxon>Fungi</taxon>
        <taxon>Dikarya</taxon>
        <taxon>Basidiomycota</taxon>
        <taxon>Ustilaginomycotina</taxon>
        <taxon>Exobasidiomycetes</taxon>
        <taxon>Microstromatales</taxon>
        <taxon>Microstromatales incertae sedis</taxon>
        <taxon>Jaminaea</taxon>
    </lineage>
</organism>
<proteinExistence type="predicted"/>
<dbReference type="EMBL" id="KZ819663">
    <property type="protein sequence ID" value="PWN29876.1"/>
    <property type="molecule type" value="Genomic_DNA"/>
</dbReference>
<sequence length="170" mass="18185">MTSPSPPSSSSSSYQIPPLRSLFPLSTLSTRLSLLPRLFPPPPHPPSSLLLATGFLVKMSVGVRSVRLVSGRGRVHSSLTGDLLLQQDETLLQTAVLLEKCLAQLPLPLAEVLGLELSRSRGSSAVAANGRWRRHGEVRTVRGSEEGGASCPMLCEILTSSKRCCTSGER</sequence>
<accession>A0A316UX44</accession>
<evidence type="ECO:0000313" key="2">
    <source>
        <dbReference type="Proteomes" id="UP000245884"/>
    </source>
</evidence>
<gene>
    <name evidence="1" type="ORF">BDZ90DRAFT_121813</name>
</gene>
<evidence type="ECO:0000313" key="1">
    <source>
        <dbReference type="EMBL" id="PWN29876.1"/>
    </source>
</evidence>
<name>A0A316UX44_9BASI</name>
<dbReference type="GeneID" id="37025116"/>